<accession>A0A4E0R2W5</accession>
<dbReference type="PANTHER" id="PTHR10953">
    <property type="entry name" value="UBIQUITIN-ACTIVATING ENZYME E1"/>
    <property type="match status" value="1"/>
</dbReference>
<evidence type="ECO:0000313" key="8">
    <source>
        <dbReference type="EMBL" id="THD20586.1"/>
    </source>
</evidence>
<dbReference type="SUPFAM" id="SSF69572">
    <property type="entry name" value="Activating enzymes of the ubiquitin-like proteins"/>
    <property type="match status" value="2"/>
</dbReference>
<dbReference type="Pfam" id="PF14732">
    <property type="entry name" value="UAE_UbL"/>
    <property type="match status" value="1"/>
</dbReference>
<evidence type="ECO:0000256" key="4">
    <source>
        <dbReference type="ARBA" id="ARBA00043952"/>
    </source>
</evidence>
<feature type="compositionally biased region" description="Polar residues" evidence="5">
    <location>
        <begin position="721"/>
        <end position="737"/>
    </location>
</feature>
<comment type="caution">
    <text evidence="8">The sequence shown here is derived from an EMBL/GenBank/DDBJ whole genome shotgun (WGS) entry which is preliminary data.</text>
</comment>
<dbReference type="GO" id="GO:0005737">
    <property type="term" value="C:cytoplasm"/>
    <property type="evidence" value="ECO:0007669"/>
    <property type="project" value="TreeGrafter"/>
</dbReference>
<keyword evidence="2" id="KW-0833">Ubl conjugation pathway</keyword>
<keyword evidence="3" id="KW-0067">ATP-binding</keyword>
<evidence type="ECO:0000256" key="5">
    <source>
        <dbReference type="SAM" id="MobiDB-lite"/>
    </source>
</evidence>
<evidence type="ECO:0000259" key="7">
    <source>
        <dbReference type="Pfam" id="PF14732"/>
    </source>
</evidence>
<evidence type="ECO:0000256" key="2">
    <source>
        <dbReference type="ARBA" id="ARBA00022786"/>
    </source>
</evidence>
<reference evidence="8" key="1">
    <citation type="submission" date="2019-03" db="EMBL/GenBank/DDBJ databases">
        <title>Improved annotation for the trematode Fasciola hepatica.</title>
        <authorList>
            <person name="Choi Y.-J."/>
            <person name="Martin J."/>
            <person name="Mitreva M."/>
        </authorList>
    </citation>
    <scope>NUCLEOTIDE SEQUENCE [LARGE SCALE GENOMIC DNA]</scope>
</reference>
<dbReference type="AlphaFoldDB" id="A0A4E0R2W5"/>
<dbReference type="Proteomes" id="UP000230066">
    <property type="component" value="Unassembled WGS sequence"/>
</dbReference>
<dbReference type="InterPro" id="IPR045886">
    <property type="entry name" value="ThiF/MoeB/HesA"/>
</dbReference>
<dbReference type="GO" id="GO:0019948">
    <property type="term" value="F:SUMO activating enzyme activity"/>
    <property type="evidence" value="ECO:0007669"/>
    <property type="project" value="TreeGrafter"/>
</dbReference>
<feature type="region of interest" description="Disordered" evidence="5">
    <location>
        <begin position="227"/>
        <end position="270"/>
    </location>
</feature>
<dbReference type="Gene3D" id="3.40.50.720">
    <property type="entry name" value="NAD(P)-binding Rossmann-like Domain"/>
    <property type="match status" value="1"/>
</dbReference>
<dbReference type="Gene3D" id="1.10.10.520">
    <property type="entry name" value="Ubiquitin activating enzymes (Uba3). Chain: B, domain 2"/>
    <property type="match status" value="2"/>
</dbReference>
<dbReference type="InterPro" id="IPR028077">
    <property type="entry name" value="UAE_UbL_dom"/>
</dbReference>
<keyword evidence="9" id="KW-1185">Reference proteome</keyword>
<protein>
    <submittedName>
        <fullName evidence="8">SUMO-activating enzyme subunit 2</fullName>
    </submittedName>
</protein>
<proteinExistence type="predicted"/>
<sequence>MSRASDVRVLVIGAGGIGCELLKDLVIDGFKNITIVDLDTIDISNLNRQFLFHKCHVGRSKAEVVAKESVLKFCSNAKVTAFHKSIFSSYFDCNFFSGFDIVFNALDNQAARRHVNRLCWAAKRPLIESGTAGYLGQVEPFIPLGFSVVSSSNGMGKCSPSDVSEGSNGHSKEPGFCTGCFECQPRETGQRTFPTCTIRNTPSEPIHCVVWAKYLFNNLFGASDFEDEEVSPDASDPELQKTMPKESGDLSMSASSDGANNTPSAGNKASDCGSVTLRQWFRQKWSSCMTETSAASSKVPDCVRALAWRLFHDDIVTLIGMRDLWVDRQDRQEPTPMCEELVRESLDCSQAHNALSPDRSSLRDSNPTELRDQRMLTPSGWLRLFLDSACALQKRLLSASGQELSWDKDDDDSMDFVAGAAILRAHLFHLSGAERLTRFTMKSLAGNIVPAIATTNAVVAGLMVLQAHHVLSRNAKDDDDSMDFVAGAAILRAHLFHLSGAERLTRFTMKSLAGNIVPAIATTNAVVAGLMVLQAHHVLSRNAKHIRTIYLHRNPTGRHGNRRLVVPCEPSVPNPSCLVCSPEATKSQLRLYCILSSLTLRVIRDRILIRNLGMLAPDVELTERGLILISSEEGETDEATLNKSLDDFHVKNGFHLQCDDFRQDFNVCLIVFAQTAAELQIACEAASQSEKQSHIAKDLAEGWCLVGDLQAFSEAKEGLANNHSATSQETAPASSSSKRMHDVISVASDGTVTHDAEPDGPQPTKRARLSDTVHCPDPIDVIVEDDEDDLIMLE</sequence>
<evidence type="ECO:0000259" key="6">
    <source>
        <dbReference type="Pfam" id="PF00899"/>
    </source>
</evidence>
<dbReference type="PANTHER" id="PTHR10953:SF5">
    <property type="entry name" value="SUMO-ACTIVATING ENZYME SUBUNIT 2"/>
    <property type="match status" value="1"/>
</dbReference>
<evidence type="ECO:0000256" key="3">
    <source>
        <dbReference type="ARBA" id="ARBA00022840"/>
    </source>
</evidence>
<evidence type="ECO:0000313" key="9">
    <source>
        <dbReference type="Proteomes" id="UP000230066"/>
    </source>
</evidence>
<feature type="region of interest" description="Disordered" evidence="5">
    <location>
        <begin position="719"/>
        <end position="772"/>
    </location>
</feature>
<feature type="domain" description="Ubiquitin/SUMO-activating enzyme ubiquitin-like" evidence="7">
    <location>
        <begin position="593"/>
        <end position="675"/>
    </location>
</feature>
<feature type="compositionally biased region" description="Polar residues" evidence="5">
    <location>
        <begin position="250"/>
        <end position="267"/>
    </location>
</feature>
<dbReference type="PROSITE" id="PS51257">
    <property type="entry name" value="PROKAR_LIPOPROTEIN"/>
    <property type="match status" value="1"/>
</dbReference>
<dbReference type="GO" id="GO:0005524">
    <property type="term" value="F:ATP binding"/>
    <property type="evidence" value="ECO:0007669"/>
    <property type="project" value="UniProtKB-KW"/>
</dbReference>
<gene>
    <name evidence="8" type="ORF">D915_008331</name>
</gene>
<dbReference type="GO" id="GO:0031510">
    <property type="term" value="C:SUMO activating enzyme complex"/>
    <property type="evidence" value="ECO:0007669"/>
    <property type="project" value="TreeGrafter"/>
</dbReference>
<dbReference type="InterPro" id="IPR035985">
    <property type="entry name" value="Ubiquitin-activating_enz"/>
</dbReference>
<comment type="pathway">
    <text evidence="4">Protein modification.</text>
</comment>
<dbReference type="EMBL" id="JXXN02004437">
    <property type="protein sequence ID" value="THD20586.1"/>
    <property type="molecule type" value="Genomic_DNA"/>
</dbReference>
<dbReference type="GO" id="GO:0016925">
    <property type="term" value="P:protein sumoylation"/>
    <property type="evidence" value="ECO:0007669"/>
    <property type="project" value="TreeGrafter"/>
</dbReference>
<dbReference type="Gene3D" id="3.10.290.20">
    <property type="entry name" value="Ubiquitin-like 2 activating enzyme e1b. Chain: B, domain 3"/>
    <property type="match status" value="1"/>
</dbReference>
<organism evidence="8 9">
    <name type="scientific">Fasciola hepatica</name>
    <name type="common">Liver fluke</name>
    <dbReference type="NCBI Taxonomy" id="6192"/>
    <lineage>
        <taxon>Eukaryota</taxon>
        <taxon>Metazoa</taxon>
        <taxon>Spiralia</taxon>
        <taxon>Lophotrochozoa</taxon>
        <taxon>Platyhelminthes</taxon>
        <taxon>Trematoda</taxon>
        <taxon>Digenea</taxon>
        <taxon>Plagiorchiida</taxon>
        <taxon>Echinostomata</taxon>
        <taxon>Echinostomatoidea</taxon>
        <taxon>Fasciolidae</taxon>
        <taxon>Fasciola</taxon>
    </lineage>
</organism>
<dbReference type="InterPro" id="IPR000594">
    <property type="entry name" value="ThiF_NAD_FAD-bd"/>
</dbReference>
<evidence type="ECO:0000256" key="1">
    <source>
        <dbReference type="ARBA" id="ARBA00022741"/>
    </source>
</evidence>
<name>A0A4E0R2W5_FASHE</name>
<feature type="domain" description="THIF-type NAD/FAD binding fold" evidence="6">
    <location>
        <begin position="3"/>
        <end position="477"/>
    </location>
</feature>
<keyword evidence="1" id="KW-0547">Nucleotide-binding</keyword>
<dbReference type="Pfam" id="PF00899">
    <property type="entry name" value="ThiF"/>
    <property type="match status" value="1"/>
</dbReference>
<dbReference type="InterPro" id="IPR023318">
    <property type="entry name" value="Ub_act_enz_dom_a_sf"/>
</dbReference>